<dbReference type="RefSeq" id="WP_077464380.1">
    <property type="nucleotide sequence ID" value="NZ_MLAA01000040.1"/>
</dbReference>
<dbReference type="InterPro" id="IPR001544">
    <property type="entry name" value="Aminotrans_IV"/>
</dbReference>
<proteinExistence type="predicted"/>
<evidence type="ECO:0000313" key="2">
    <source>
        <dbReference type="Proteomes" id="UP000188820"/>
    </source>
</evidence>
<organism evidence="1 2">
    <name type="scientific">Rodentibacter caecimuris</name>
    <dbReference type="NCBI Taxonomy" id="1796644"/>
    <lineage>
        <taxon>Bacteria</taxon>
        <taxon>Pseudomonadati</taxon>
        <taxon>Pseudomonadota</taxon>
        <taxon>Gammaproteobacteria</taxon>
        <taxon>Pasteurellales</taxon>
        <taxon>Pasteurellaceae</taxon>
        <taxon>Rodentibacter</taxon>
    </lineage>
</organism>
<keyword evidence="2" id="KW-1185">Reference proteome</keyword>
<gene>
    <name evidence="1" type="ORF">BKG89_09410</name>
</gene>
<comment type="caution">
    <text evidence="1">The sequence shown here is derived from an EMBL/GenBank/DDBJ whole genome shotgun (WGS) entry which is preliminary data.</text>
</comment>
<evidence type="ECO:0008006" key="3">
    <source>
        <dbReference type="Google" id="ProtNLM"/>
    </source>
</evidence>
<dbReference type="Proteomes" id="UP000188820">
    <property type="component" value="Unassembled WGS sequence"/>
</dbReference>
<name>A0ABX3KWA4_9PAST</name>
<dbReference type="SUPFAM" id="SSF56752">
    <property type="entry name" value="D-aminoacid aminotransferase-like PLP-dependent enzymes"/>
    <property type="match status" value="1"/>
</dbReference>
<dbReference type="Pfam" id="PF01063">
    <property type="entry name" value="Aminotran_4"/>
    <property type="match status" value="1"/>
</dbReference>
<reference evidence="1 2" key="1">
    <citation type="submission" date="2016-10" db="EMBL/GenBank/DDBJ databases">
        <title>Rodentibacter gen. nov. and new species.</title>
        <authorList>
            <person name="Christensen H."/>
        </authorList>
    </citation>
    <scope>NUCLEOTIDE SEQUENCE [LARGE SCALE GENOMIC DNA]</scope>
    <source>
        <strain evidence="1 2">1998236014</strain>
    </source>
</reference>
<dbReference type="Gene3D" id="3.20.10.10">
    <property type="entry name" value="D-amino Acid Aminotransferase, subunit A, domain 2"/>
    <property type="match status" value="1"/>
</dbReference>
<evidence type="ECO:0000313" key="1">
    <source>
        <dbReference type="EMBL" id="OOF67563.1"/>
    </source>
</evidence>
<accession>A0ABX3KWA4</accession>
<sequence length="195" mass="23168">MNPLFETIAVIQSKVQNIEYHQSRYERSLRQFYGKSAVNIFDLFQAIHLPKDLLNQFVRCRIEYDRHNINVQYFPFIPKNYRTFQPVVCDHIDYGLKYTDRYLLNQLLQKRQNCDEIIIIKQGKVTDCSIGNLVFRKDNQWFTPDTPLLKGTQREKLLQQNIIQECEILAQDINKFDEIVLINALNPFRTVSPLP</sequence>
<dbReference type="EMBL" id="MLAA01000040">
    <property type="protein sequence ID" value="OOF67563.1"/>
    <property type="molecule type" value="Genomic_DNA"/>
</dbReference>
<dbReference type="Gene3D" id="3.30.470.10">
    <property type="match status" value="1"/>
</dbReference>
<dbReference type="InterPro" id="IPR043132">
    <property type="entry name" value="BCAT-like_C"/>
</dbReference>
<protein>
    <recommendedName>
        <fullName evidence="3">Branched-chain amino acid aminotransferase</fullName>
    </recommendedName>
</protein>
<dbReference type="InterPro" id="IPR043131">
    <property type="entry name" value="BCAT-like_N"/>
</dbReference>
<dbReference type="InterPro" id="IPR036038">
    <property type="entry name" value="Aminotransferase-like"/>
</dbReference>